<keyword evidence="2" id="KW-0012">Acyltransferase</keyword>
<dbReference type="InterPro" id="IPR050832">
    <property type="entry name" value="Bact_Acetyltransf"/>
</dbReference>
<evidence type="ECO:0000313" key="5">
    <source>
        <dbReference type="Proteomes" id="UP000778578"/>
    </source>
</evidence>
<dbReference type="InterPro" id="IPR016181">
    <property type="entry name" value="Acyl_CoA_acyltransferase"/>
</dbReference>
<gene>
    <name evidence="4" type="ORF">K7862_00475</name>
</gene>
<evidence type="ECO:0000313" key="4">
    <source>
        <dbReference type="EMBL" id="MBY8876117.1"/>
    </source>
</evidence>
<dbReference type="Pfam" id="PF00583">
    <property type="entry name" value="Acetyltransf_1"/>
    <property type="match status" value="1"/>
</dbReference>
<evidence type="ECO:0000256" key="2">
    <source>
        <dbReference type="ARBA" id="ARBA00023315"/>
    </source>
</evidence>
<dbReference type="Proteomes" id="UP000778578">
    <property type="component" value="Unassembled WGS sequence"/>
</dbReference>
<dbReference type="PROSITE" id="PS51186">
    <property type="entry name" value="GNAT"/>
    <property type="match status" value="1"/>
</dbReference>
<reference evidence="4 5" key="1">
    <citation type="submission" date="2021-08" db="EMBL/GenBank/DDBJ databases">
        <title>WGS of actinomycetes from Thailand.</title>
        <authorList>
            <person name="Thawai C."/>
        </authorList>
    </citation>
    <scope>NUCLEOTIDE SEQUENCE [LARGE SCALE GENOMIC DNA]</scope>
    <source>
        <strain evidence="4 5">PLK6-54</strain>
    </source>
</reference>
<proteinExistence type="predicted"/>
<accession>A0ABS7PZ04</accession>
<dbReference type="RefSeq" id="WP_222959401.1">
    <property type="nucleotide sequence ID" value="NZ_JAINZZ010000001.1"/>
</dbReference>
<dbReference type="InterPro" id="IPR000182">
    <property type="entry name" value="GNAT_dom"/>
</dbReference>
<organism evidence="4 5">
    <name type="scientific">Actinacidiphila acidipaludis</name>
    <dbReference type="NCBI Taxonomy" id="2873382"/>
    <lineage>
        <taxon>Bacteria</taxon>
        <taxon>Bacillati</taxon>
        <taxon>Actinomycetota</taxon>
        <taxon>Actinomycetes</taxon>
        <taxon>Kitasatosporales</taxon>
        <taxon>Streptomycetaceae</taxon>
        <taxon>Actinacidiphila</taxon>
    </lineage>
</organism>
<keyword evidence="1" id="KW-0808">Transferase</keyword>
<dbReference type="EMBL" id="JAINZZ010000001">
    <property type="protein sequence ID" value="MBY8876117.1"/>
    <property type="molecule type" value="Genomic_DNA"/>
</dbReference>
<protein>
    <submittedName>
        <fullName evidence="4">GNAT family N-acetyltransferase</fullName>
    </submittedName>
</protein>
<evidence type="ECO:0000259" key="3">
    <source>
        <dbReference type="PROSITE" id="PS51186"/>
    </source>
</evidence>
<feature type="domain" description="N-acetyltransferase" evidence="3">
    <location>
        <begin position="4"/>
        <end position="151"/>
    </location>
</feature>
<sequence>MTSIGLRPATPADDEYLFQLHKAALGDYVAQIWGWDEEVQRAFHERLFDPGRWQIITVDGADAGMIDVDHGPAGPYLGRIEIHPDHQGRGIGSRLIRELVEQARGHGQDLTLDVLAVNHRAQALYRRLGLREVARHGENGIKVRMTTAPLR</sequence>
<name>A0ABS7PZ04_9ACTN</name>
<evidence type="ECO:0000256" key="1">
    <source>
        <dbReference type="ARBA" id="ARBA00022679"/>
    </source>
</evidence>
<dbReference type="CDD" id="cd04301">
    <property type="entry name" value="NAT_SF"/>
    <property type="match status" value="1"/>
</dbReference>
<keyword evidence="5" id="KW-1185">Reference proteome</keyword>
<dbReference type="Gene3D" id="3.40.630.30">
    <property type="match status" value="1"/>
</dbReference>
<comment type="caution">
    <text evidence="4">The sequence shown here is derived from an EMBL/GenBank/DDBJ whole genome shotgun (WGS) entry which is preliminary data.</text>
</comment>
<dbReference type="SUPFAM" id="SSF55729">
    <property type="entry name" value="Acyl-CoA N-acyltransferases (Nat)"/>
    <property type="match status" value="1"/>
</dbReference>
<dbReference type="PANTHER" id="PTHR43877">
    <property type="entry name" value="AMINOALKYLPHOSPHONATE N-ACETYLTRANSFERASE-RELATED-RELATED"/>
    <property type="match status" value="1"/>
</dbReference>